<feature type="transmembrane region" description="Helical" evidence="1">
    <location>
        <begin position="109"/>
        <end position="129"/>
    </location>
</feature>
<name>A0ABD0VSK5_DENTH</name>
<dbReference type="InterPro" id="IPR007658">
    <property type="entry name" value="DUF594"/>
</dbReference>
<organism evidence="3 4">
    <name type="scientific">Dendrobium thyrsiflorum</name>
    <name type="common">Pinecone-like raceme dendrobium</name>
    <name type="synonym">Orchid</name>
    <dbReference type="NCBI Taxonomy" id="117978"/>
    <lineage>
        <taxon>Eukaryota</taxon>
        <taxon>Viridiplantae</taxon>
        <taxon>Streptophyta</taxon>
        <taxon>Embryophyta</taxon>
        <taxon>Tracheophyta</taxon>
        <taxon>Spermatophyta</taxon>
        <taxon>Magnoliopsida</taxon>
        <taxon>Liliopsida</taxon>
        <taxon>Asparagales</taxon>
        <taxon>Orchidaceae</taxon>
        <taxon>Epidendroideae</taxon>
        <taxon>Malaxideae</taxon>
        <taxon>Dendrobiinae</taxon>
        <taxon>Dendrobium</taxon>
    </lineage>
</organism>
<dbReference type="Pfam" id="PF04578">
    <property type="entry name" value="DUF594"/>
    <property type="match status" value="1"/>
</dbReference>
<comment type="caution">
    <text evidence="3">The sequence shown here is derived from an EMBL/GenBank/DDBJ whole genome shotgun (WGS) entry which is preliminary data.</text>
</comment>
<accession>A0ABD0VSK5</accession>
<evidence type="ECO:0000313" key="4">
    <source>
        <dbReference type="Proteomes" id="UP001552299"/>
    </source>
</evidence>
<evidence type="ECO:0000313" key="3">
    <source>
        <dbReference type="EMBL" id="KAL0928090.1"/>
    </source>
</evidence>
<feature type="transmembrane region" description="Helical" evidence="1">
    <location>
        <begin position="284"/>
        <end position="312"/>
    </location>
</feature>
<evidence type="ECO:0000256" key="1">
    <source>
        <dbReference type="SAM" id="Phobius"/>
    </source>
</evidence>
<dbReference type="AlphaFoldDB" id="A0ABD0VSK5"/>
<gene>
    <name evidence="3" type="ORF">M5K25_002330</name>
</gene>
<proteinExistence type="predicted"/>
<sequence length="683" mass="79790">MDIPEKYKQLWKDWDVRVLILLSLSIQIILIFLSHLRKTSALRWIRMIVWCSYLLADWVADFCLGQLSNSMDDSSSSSNVIIAFWAPFLILHLGGPDTITAYSMEDNELWARHLLSLGYELIVSFYVFIRSLPNTRLLTPTLLIFIVAIIKYIERSYSLYKASTEGFLKSIRSFEREVPTNDLNDLNHAFWLYSVCKPFFINAVPSSEVYVKFKDLVFKMSAEEVLKTTSMELSYAYDELYTKAVVNHSKHGYILRLFCSICILLSFLFFFIDSKEGFDKLDVVITYFLLAASLCLDALAIIMLVFSNWMVVSLLNVKRLSKLSILLANRIVKIKKAWHNKMYRSLEMPQLNLLYSCLKNSTPNEAPRQRMLNWIVEKLGLVQKIKLRLRWRKDFETYTLWALQPAQTNQGLMNIIASYAERCLPLLLEDFNKPVGFSFLQQKIAWAFPTCFELLEGLSLDQQILIWHMTTEFCINWKPESLHLIEMEVDESRSRGIMTNSHEMEACKYLSNYMMHMVLMRPNMMFTMRGRSPMVFWDAFDDIVQFIYRNVDVHHLLLPNAKVKVCSEIMTTPIEWTNEKSLFVTARVLAHLMFAFSDEERWHVLTMIWVELLMKGANSSRADVHVKQLSRGGELLTSIWLFNKHAGIDDVFFTQEYMMGDGLEIAKQLLLKIEQHLEEHNQI</sequence>
<keyword evidence="1" id="KW-0812">Transmembrane</keyword>
<keyword evidence="1" id="KW-1133">Transmembrane helix</keyword>
<feature type="transmembrane region" description="Helical" evidence="1">
    <location>
        <begin position="16"/>
        <end position="36"/>
    </location>
</feature>
<evidence type="ECO:0000259" key="2">
    <source>
        <dbReference type="Pfam" id="PF13968"/>
    </source>
</evidence>
<dbReference type="EMBL" id="JANQDX010000002">
    <property type="protein sequence ID" value="KAL0928090.1"/>
    <property type="molecule type" value="Genomic_DNA"/>
</dbReference>
<feature type="transmembrane region" description="Helical" evidence="1">
    <location>
        <begin position="135"/>
        <end position="153"/>
    </location>
</feature>
<feature type="domain" description="DUF4220" evidence="2">
    <location>
        <begin position="50"/>
        <end position="343"/>
    </location>
</feature>
<feature type="transmembrane region" description="Helical" evidence="1">
    <location>
        <begin position="253"/>
        <end position="272"/>
    </location>
</feature>
<dbReference type="PANTHER" id="PTHR31325">
    <property type="entry name" value="OS01G0798800 PROTEIN-RELATED"/>
    <property type="match status" value="1"/>
</dbReference>
<keyword evidence="1" id="KW-0472">Membrane</keyword>
<dbReference type="Pfam" id="PF13968">
    <property type="entry name" value="DUF4220"/>
    <property type="match status" value="1"/>
</dbReference>
<reference evidence="3 4" key="1">
    <citation type="journal article" date="2024" name="Plant Biotechnol. J.">
        <title>Dendrobium thyrsiflorum genome and its molecular insights into genes involved in important horticultural traits.</title>
        <authorList>
            <person name="Chen B."/>
            <person name="Wang J.Y."/>
            <person name="Zheng P.J."/>
            <person name="Li K.L."/>
            <person name="Liang Y.M."/>
            <person name="Chen X.F."/>
            <person name="Zhang C."/>
            <person name="Zhao X."/>
            <person name="He X."/>
            <person name="Zhang G.Q."/>
            <person name="Liu Z.J."/>
            <person name="Xu Q."/>
        </authorList>
    </citation>
    <scope>NUCLEOTIDE SEQUENCE [LARGE SCALE GENOMIC DNA]</scope>
    <source>
        <strain evidence="3">GZMU011</strain>
    </source>
</reference>
<keyword evidence="4" id="KW-1185">Reference proteome</keyword>
<dbReference type="Proteomes" id="UP001552299">
    <property type="component" value="Unassembled WGS sequence"/>
</dbReference>
<feature type="transmembrane region" description="Helical" evidence="1">
    <location>
        <begin position="80"/>
        <end position="102"/>
    </location>
</feature>
<protein>
    <recommendedName>
        <fullName evidence="2">DUF4220 domain-containing protein</fullName>
    </recommendedName>
</protein>
<dbReference type="InterPro" id="IPR025315">
    <property type="entry name" value="DUF4220"/>
</dbReference>